<feature type="domain" description="Bacterial Ig-like" evidence="3">
    <location>
        <begin position="468"/>
        <end position="538"/>
    </location>
</feature>
<keyword evidence="5" id="KW-1185">Reference proteome</keyword>
<dbReference type="Pfam" id="PF19077">
    <property type="entry name" value="Big_13"/>
    <property type="match status" value="17"/>
</dbReference>
<evidence type="ECO:0000259" key="2">
    <source>
        <dbReference type="Pfam" id="PF17936"/>
    </source>
</evidence>
<feature type="domain" description="Bacterial Ig-like" evidence="3">
    <location>
        <begin position="759"/>
        <end position="845"/>
    </location>
</feature>
<reference evidence="4 5" key="1">
    <citation type="submission" date="2019-03" db="EMBL/GenBank/DDBJ databases">
        <title>Pragia sp. nov. isolated from the gut tract of Carduelis flavirostris.</title>
        <authorList>
            <person name="Ge Y."/>
        </authorList>
    </citation>
    <scope>NUCLEOTIDE SEQUENCE [LARGE SCALE GENOMIC DNA]</scope>
    <source>
        <strain evidence="4 5">CF-458</strain>
    </source>
</reference>
<dbReference type="InterPro" id="IPR013783">
    <property type="entry name" value="Ig-like_fold"/>
</dbReference>
<evidence type="ECO:0008006" key="6">
    <source>
        <dbReference type="Google" id="ProtNLM"/>
    </source>
</evidence>
<accession>A0A411WFX8</accession>
<feature type="domain" description="Bacterial Ig-like" evidence="3">
    <location>
        <begin position="1105"/>
        <end position="1170"/>
    </location>
</feature>
<dbReference type="Pfam" id="PF17936">
    <property type="entry name" value="Big_6"/>
    <property type="match status" value="1"/>
</dbReference>
<feature type="domain" description="Bacterial Ig-like" evidence="3">
    <location>
        <begin position="1845"/>
        <end position="1924"/>
    </location>
</feature>
<feature type="domain" description="Bacterial Ig-like" evidence="3">
    <location>
        <begin position="2045"/>
        <end position="2125"/>
    </location>
</feature>
<evidence type="ECO:0000313" key="5">
    <source>
        <dbReference type="Proteomes" id="UP000293154"/>
    </source>
</evidence>
<feature type="domain" description="Bacterial Ig-like" evidence="3">
    <location>
        <begin position="1195"/>
        <end position="1281"/>
    </location>
</feature>
<dbReference type="InterPro" id="IPR041498">
    <property type="entry name" value="Big_6"/>
</dbReference>
<evidence type="ECO:0000259" key="3">
    <source>
        <dbReference type="Pfam" id="PF19077"/>
    </source>
</evidence>
<dbReference type="KEGG" id="prag:EKN56_00120"/>
<proteinExistence type="predicted"/>
<feature type="domain" description="Bacterial Ig-like" evidence="3">
    <location>
        <begin position="1614"/>
        <end position="1704"/>
    </location>
</feature>
<dbReference type="Gene3D" id="3.30.420.430">
    <property type="match status" value="5"/>
</dbReference>
<dbReference type="EMBL" id="CP034752">
    <property type="protein sequence ID" value="QBH94956.1"/>
    <property type="molecule type" value="Genomic_DNA"/>
</dbReference>
<feature type="domain" description="Bacterial Ig-like" evidence="3">
    <location>
        <begin position="1515"/>
        <end position="1599"/>
    </location>
</feature>
<dbReference type="OrthoDB" id="8481600at2"/>
<dbReference type="NCBIfam" id="NF033510">
    <property type="entry name" value="Ca_tandemer"/>
    <property type="match status" value="15"/>
</dbReference>
<feature type="domain" description="Bacterial Ig-like" evidence="3">
    <location>
        <begin position="1722"/>
        <end position="1805"/>
    </location>
</feature>
<feature type="domain" description="Bacterial Ig" evidence="2">
    <location>
        <begin position="672"/>
        <end position="735"/>
    </location>
</feature>
<feature type="region of interest" description="Disordered" evidence="1">
    <location>
        <begin position="167"/>
        <end position="216"/>
    </location>
</feature>
<evidence type="ECO:0000313" key="4">
    <source>
        <dbReference type="EMBL" id="QBH94956.1"/>
    </source>
</evidence>
<sequence length="2418" mass="254849">MSKNISLLVSTGGASSQAISLDSNNPVRIKIQEGHQYILKNQDNNHSPQNVTLKRHGNDLYVILEGDTDPTIVIDNYYVSGNHQPLLGIAEDGQLYSYITSDALGEGYMLADEGVTSVALGGSSLGDSSYLFESVEYSDGLMASWPWFLGAAAIGGIGYAIYDNNKDDDSSSSSSSSSQPAVQAESQPISQSESQPESQSIAQSESEPVPLPTPDEAINVIDDITTPAQPVASSLVIDSQSGSVLSGTKLASTLPTFSGEGEPGSVITFMDDATVSKQIVMAKSGKHLLMADNATVMSDSSYVIGQVVVGADGKWSFTPDKPLSEGSHHITMIATDKLGNQSTVTELMAFEVDITAPETPVINTVLDSSGDLNHPILLDGITREAKPIITGQGEPKSAITITDHGEVIGHVIADEYGNWTFTSEVALSEGAHSICVAAADGAGNGSQISNAFVFNVDTLAPEQPVISNITDDKNPSFVGEGEPNSTVTIFDNGVLIGQASVSGEGQWVFTPKEPLSEGAHSITVCVTDSAGNVSDPSAAFEFISEAIDLPTELAVPTIESARDDVGLIQGTLHSGDFTDASTPTLSGKAEANSVVNVYGDSMLLGSVVADSNGQWSFTPASALSDGQYIFTATVTNSAGNVSTSSDIFVLTVDTIAPEAASILEIAQYLCGSAQLVMGTAEANSVVTVYDNGRVIGSTTVDSTGLWELRLDPVSEPGEHALTTVVTDRAGNISEASPEHHFYINVRSISITGLSDWSGDITGNIFPGSVTDELRPQITGLAEVGYVIKIYDGSTLLGSTTTLEDGKWSFTPTDDLAQGEHSITAVAIDANGIVGEPTSKITFTIDITPPDAPTIESVYADFRGELTSDVIINNTLPMLNGVAEHGSTVRIFDNGVLIAIVEADSTSGKWNFMPEKALLFGEHIFTAEASDVAGNSSSQSPEFVVIIDSELCIIPPVLEEPVEQTIPATIEKLIDDVGSIIGEIAPHGVTDDVRPEIVGRANAGNIVNVYGNDGLLGSALTDADGKWSLIPAMDLAEGTHRLSAIVMNPEGPVRDVASIFEFTVDTIAPEKPLLDFNIRIYAEGVPSDMELNSQNDEGKDAWFRGFLGQSEPGATITIIDNGQVIGQTTVDASGWWTFMPQPALSGGDHETYVTAMDKAGNISEPSNTLTFNLEGSSSEPQRAATIDHLIDDVGSIIGTINAHGITDDVRPEIVGRANAGNIVNVYGNDGLLGSALTDADGKWSLIPAMDLAEGTHRLSAIVMNPEGPVRDVASIFEFTVDTIAPEKPLLDFNIRIYAEGVPSDMELNSQNDEGKDAWFRGFLGQSEPGATITIIDNGQVIGQTTVDASGWWTFMPQPALSGGDHETYVTAMDKAGNISEPSNTLTFNLEGSSSEPQRAATIDHLIDDVGSIIGEIAPHGVTDDVRPEIVGRANAGNIVNVYGNDGLLGSALTDADGNWSLTPTMDLAEGTHRLSAIIMNPEGPVRDVASVFEFTIDITAPAVPTIDYAFDNVGHLTGMLKNGDVTDDSTPTLHGSAIANSVVDIYLGGEKIGSVTADAEGKWAFTTTPIDIREHVFTVTATDANGKVSESSQEFRLAVDNVHYVPTTIVYVIDSVGDITGQIRKDSVTDDPRPYIAGTADKHSIVEIYDGETLLGSTRALSDGEWNFTPPFDLAQGEHSITAIATDIIGYVYPPSNAFSFTVDTTPPAMPTIESVSADFRSDMSSGTATNDVTPTLNGVAEKGSLVTIFDGNVKLGSVQADSTTGKWSFTPSFDLTYGDHTFTALSVDKAGNESTQSSAFVVVIDADICIMPPPVEPAEVPEIPTITAPVVVYDNLGENITLKEGDVTDDCTPSLSGTTEAGNIVTIYDHGVVIGSTICWDGTWKYSTSDAPLADGEHQFTVTTMDKAGNVSEVSSEVNITIDTSGILPSVMYLSDNVGTVRGHVAADGSTDDLRPWITGSGKIGSVVMVYDDGVLLGSSTVGAWDGQWYVKPYLDLAEGKHSITLVATDKLGNHTESISTFDFFVDTIAPAIPTIESAIDNMGSIQGLLGSGGTTDDSTPTLTGKAEVGSIVKVYDGSVLLGSATVDSLSGEWSFTPAAYLAKGEHQFYVTATDTTGNNSQPSENFSLILEYSQPDSANLAITNVHSDGPVEVMNNGPMHTGDIENGGAISYGQPLISGTGFAGDVITLYSNGYYSNLELGSTTVDANGKWSLQLTTYLQLDDNELFAVGVDAQGNVTGTSAPYAVTFYGIWADSVMPDLVAENDSLVLANVEDEGSENADDATTGTLLHSTNLVFFGSEGTDTLILNGQNEQLKPELMQDKLTSVEISDLGNGNNIMTVSLNDVLRVGTEELAINSGNKAIVVNGDEDSTLQLEETDTQLNVSQSEHQYAGNTYDVWINASSTVEVLLENTVHVML</sequence>
<feature type="domain" description="Bacterial Ig-like" evidence="3">
    <location>
        <begin position="1321"/>
        <end position="1386"/>
    </location>
</feature>
<name>A0A411WFX8_9GAMM</name>
<feature type="domain" description="Bacterial Ig-like" evidence="3">
    <location>
        <begin position="293"/>
        <end position="353"/>
    </location>
</feature>
<protein>
    <recommendedName>
        <fullName evidence="6">Ig-like domain repeat protein</fullName>
    </recommendedName>
</protein>
<feature type="domain" description="Bacterial Ig-like" evidence="3">
    <location>
        <begin position="379"/>
        <end position="458"/>
    </location>
</feature>
<organism evidence="4 5">
    <name type="scientific">Limnobaculum zhutongyuii</name>
    <dbReference type="NCBI Taxonomy" id="2498113"/>
    <lineage>
        <taxon>Bacteria</taxon>
        <taxon>Pseudomonadati</taxon>
        <taxon>Pseudomonadota</taxon>
        <taxon>Gammaproteobacteria</taxon>
        <taxon>Enterobacterales</taxon>
        <taxon>Budviciaceae</taxon>
        <taxon>Limnobaculum</taxon>
    </lineage>
</organism>
<feature type="domain" description="Bacterial Ig-like" evidence="3">
    <location>
        <begin position="852"/>
        <end position="947"/>
    </location>
</feature>
<feature type="domain" description="Bacterial Ig-like" evidence="3">
    <location>
        <begin position="1943"/>
        <end position="2028"/>
    </location>
</feature>
<gene>
    <name evidence="4" type="ORF">EKN56_00120</name>
</gene>
<dbReference type="RefSeq" id="WP_130589954.1">
    <property type="nucleotide sequence ID" value="NZ_CP034752.1"/>
</dbReference>
<feature type="compositionally biased region" description="Low complexity" evidence="1">
    <location>
        <begin position="171"/>
        <end position="207"/>
    </location>
</feature>
<feature type="domain" description="Bacterial Ig-like" evidence="3">
    <location>
        <begin position="570"/>
        <end position="654"/>
    </location>
</feature>
<dbReference type="Proteomes" id="UP000293154">
    <property type="component" value="Chromosome"/>
</dbReference>
<feature type="domain" description="Bacterial Ig-like" evidence="3">
    <location>
        <begin position="1415"/>
        <end position="1496"/>
    </location>
</feature>
<evidence type="ECO:0000256" key="1">
    <source>
        <dbReference type="SAM" id="MobiDB-lite"/>
    </source>
</evidence>
<feature type="domain" description="Bacterial Ig-like" evidence="3">
    <location>
        <begin position="982"/>
        <end position="1065"/>
    </location>
</feature>
<dbReference type="InterPro" id="IPR044016">
    <property type="entry name" value="Big_13"/>
</dbReference>
<dbReference type="Gene3D" id="2.60.40.10">
    <property type="entry name" value="Immunoglobulins"/>
    <property type="match status" value="13"/>
</dbReference>